<dbReference type="SMART" id="SM00471">
    <property type="entry name" value="HDc"/>
    <property type="match status" value="1"/>
</dbReference>
<organism evidence="3 4">
    <name type="scientific">Desulfatitalea alkaliphila</name>
    <dbReference type="NCBI Taxonomy" id="2929485"/>
    <lineage>
        <taxon>Bacteria</taxon>
        <taxon>Pseudomonadati</taxon>
        <taxon>Thermodesulfobacteriota</taxon>
        <taxon>Desulfobacteria</taxon>
        <taxon>Desulfobacterales</taxon>
        <taxon>Desulfosarcinaceae</taxon>
        <taxon>Desulfatitalea</taxon>
    </lineage>
</organism>
<dbReference type="AlphaFoldDB" id="A0AA41UKJ3"/>
<dbReference type="PANTHER" id="PTHR35795">
    <property type="entry name" value="SLR1885 PROTEIN"/>
    <property type="match status" value="1"/>
</dbReference>
<name>A0AA41UKJ3_9BACT</name>
<dbReference type="Gene3D" id="1.10.3210.10">
    <property type="entry name" value="Hypothetical protein af1432"/>
    <property type="match status" value="1"/>
</dbReference>
<dbReference type="Pfam" id="PF13286">
    <property type="entry name" value="HD_assoc"/>
    <property type="match status" value="1"/>
</dbReference>
<keyword evidence="1" id="KW-0378">Hydrolase</keyword>
<proteinExistence type="predicted"/>
<protein>
    <submittedName>
        <fullName evidence="3">HD domain-containing protein</fullName>
    </submittedName>
</protein>
<dbReference type="EMBL" id="JALJRB010000007">
    <property type="protein sequence ID" value="MCJ8500506.1"/>
    <property type="molecule type" value="Genomic_DNA"/>
</dbReference>
<dbReference type="CDD" id="cd00077">
    <property type="entry name" value="HDc"/>
    <property type="match status" value="1"/>
</dbReference>
<dbReference type="Proteomes" id="UP001165427">
    <property type="component" value="Unassembled WGS sequence"/>
</dbReference>
<gene>
    <name evidence="3" type="ORF">MRX98_07970</name>
</gene>
<dbReference type="InterPro" id="IPR026875">
    <property type="entry name" value="PHydrolase_assoc_dom"/>
</dbReference>
<dbReference type="PANTHER" id="PTHR35795:SF1">
    <property type="entry name" value="BIS(5'-NUCLEOSYL)-TETRAPHOSPHATASE, SYMMETRICAL"/>
    <property type="match status" value="1"/>
</dbReference>
<dbReference type="GO" id="GO:0016787">
    <property type="term" value="F:hydrolase activity"/>
    <property type="evidence" value="ECO:0007669"/>
    <property type="project" value="UniProtKB-KW"/>
</dbReference>
<dbReference type="InterPro" id="IPR003607">
    <property type="entry name" value="HD/PDEase_dom"/>
</dbReference>
<feature type="domain" description="HD" evidence="2">
    <location>
        <begin position="86"/>
        <end position="201"/>
    </location>
</feature>
<dbReference type="RefSeq" id="WP_246905089.1">
    <property type="nucleotide sequence ID" value="NZ_JALJRB010000007.1"/>
</dbReference>
<evidence type="ECO:0000259" key="2">
    <source>
        <dbReference type="PROSITE" id="PS51831"/>
    </source>
</evidence>
<evidence type="ECO:0000313" key="4">
    <source>
        <dbReference type="Proteomes" id="UP001165427"/>
    </source>
</evidence>
<dbReference type="SUPFAM" id="SSF109604">
    <property type="entry name" value="HD-domain/PDEase-like"/>
    <property type="match status" value="1"/>
</dbReference>
<comment type="caution">
    <text evidence="3">The sequence shown here is derived from an EMBL/GenBank/DDBJ whole genome shotgun (WGS) entry which is preliminary data.</text>
</comment>
<reference evidence="3" key="1">
    <citation type="submission" date="2022-04" db="EMBL/GenBank/DDBJ databases">
        <title>Desulfatitalea alkaliphila sp. nov., a novel anaerobic sulfate-reducing bacterium isolated from terrestrial mud volcano, Taman Peninsula, Russia.</title>
        <authorList>
            <person name="Khomyakova M.A."/>
            <person name="Merkel A.Y."/>
            <person name="Slobodkin A.I."/>
        </authorList>
    </citation>
    <scope>NUCLEOTIDE SEQUENCE</scope>
    <source>
        <strain evidence="3">M08but</strain>
    </source>
</reference>
<keyword evidence="4" id="KW-1185">Reference proteome</keyword>
<sequence length="390" mass="44477">MDLSETTAILADLKAQLNRREAALFSPLAARSEQCLRRVPEEKVRSGYRQSFSLDADRIMHSSAYTRYIDKTQVFYLIRNDHITHRVLHVQLVSKIARTIGRFLRLNEDLIEAIALGHDIGHTPFGHDGERHLSRLCAGAGIGHFLHNVQSIQFLDRVERKGRGWNLSLQTLDGILCHDGEIHNQVLLPQRDKTFTDLDAEIARKQRDPDQALMPMTLEGCVVRMADTVAYIGRDLEDAIRLNVIRRSDIPKAVTEVLGNTNGTIVYSLVTDIIRQSHDQPHIAMSDRVSQALKQLKTFNLERIYLNPTIKPHADAIQTLFDLLFDTYLEDLRRGNQRSRIFSGFLSDMSDTYVSNHQPAEIVRDFIAGMTDRYFLLQCPADLRPEIVDV</sequence>
<evidence type="ECO:0000313" key="3">
    <source>
        <dbReference type="EMBL" id="MCJ8500506.1"/>
    </source>
</evidence>
<dbReference type="InterPro" id="IPR006674">
    <property type="entry name" value="HD_domain"/>
</dbReference>
<dbReference type="InterPro" id="IPR051094">
    <property type="entry name" value="Diverse_Catalytic_Enzymes"/>
</dbReference>
<dbReference type="Pfam" id="PF01966">
    <property type="entry name" value="HD"/>
    <property type="match status" value="1"/>
</dbReference>
<accession>A0AA41UKJ3</accession>
<evidence type="ECO:0000256" key="1">
    <source>
        <dbReference type="ARBA" id="ARBA00022801"/>
    </source>
</evidence>
<dbReference type="PROSITE" id="PS51831">
    <property type="entry name" value="HD"/>
    <property type="match status" value="1"/>
</dbReference>